<evidence type="ECO:0000256" key="1">
    <source>
        <dbReference type="ARBA" id="ARBA00004429"/>
    </source>
</evidence>
<sequence length="451" mass="47241">MSGAGEPRFVTGSTLRHVVVMTVAGSAGLLFMFLVDFIALWWIGQLRDEQLVAAVGFAWTIQFAAVSVGIGLMIATLALVSRALGRNDNDGARRLATSAMVLTVGLQTAVAVLVLIFRREILAVSGAEGETLEIGARYLALSTPSLTVMALSMVAAAVLRAKGEALQSMSVTLSAGAVSLVADPALIIWAGLGVDGAAYGVAVSRCVSAAVGFWMVARWHGLFGRPRWEDIRATWVPFMAIAMPAVATQMSTPFGNWVLTLAIAEHGDSAVAGWGVVTRLTVLAFGGIFALSGAIGGIFGQNYGVGRMDRVAATYLDALKFCVVYTLVVWAALAAADGWMIRSFALSIEGAEVVRAFTRYAAGAFLFTGALFVANSAFNNLDRPLWSTGFNWLRDGLLMYPTALLMGGWLGAAGVIYAQAVAGVIVGVVAAAAGWHYVKSLRGRVPVAAPG</sequence>
<keyword evidence="3" id="KW-1003">Cell membrane</keyword>
<dbReference type="EMBL" id="CP046620">
    <property type="protein sequence ID" value="QHQ37202.1"/>
    <property type="molecule type" value="Genomic_DNA"/>
</dbReference>
<dbReference type="PANTHER" id="PTHR43549:SF2">
    <property type="entry name" value="MULTIDRUG RESISTANCE PROTEIN NORM-RELATED"/>
    <property type="match status" value="1"/>
</dbReference>
<feature type="transmembrane region" description="Helical" evidence="7">
    <location>
        <begin position="18"/>
        <end position="43"/>
    </location>
</feature>
<dbReference type="InterPro" id="IPR052031">
    <property type="entry name" value="Membrane_Transporter-Flippase"/>
</dbReference>
<organism evidence="8 9">
    <name type="scientific">Algicella marina</name>
    <dbReference type="NCBI Taxonomy" id="2683284"/>
    <lineage>
        <taxon>Bacteria</taxon>
        <taxon>Pseudomonadati</taxon>
        <taxon>Pseudomonadota</taxon>
        <taxon>Alphaproteobacteria</taxon>
        <taxon>Rhodobacterales</taxon>
        <taxon>Paracoccaceae</taxon>
        <taxon>Algicella</taxon>
    </lineage>
</organism>
<name>A0A6P1T995_9RHOB</name>
<evidence type="ECO:0000256" key="6">
    <source>
        <dbReference type="ARBA" id="ARBA00023136"/>
    </source>
</evidence>
<reference evidence="8 9" key="1">
    <citation type="submission" date="2019-12" db="EMBL/GenBank/DDBJ databases">
        <title>Complete genome sequence of Algicella marina strain 9Alg 56(T) isolated from the red alga Tichocarpus crinitus.</title>
        <authorList>
            <person name="Kim S.-G."/>
            <person name="Nedashkovskaya O.I."/>
        </authorList>
    </citation>
    <scope>NUCLEOTIDE SEQUENCE [LARGE SCALE GENOMIC DNA]</scope>
    <source>
        <strain evidence="8 9">9Alg 56</strain>
    </source>
</reference>
<feature type="transmembrane region" description="Helical" evidence="7">
    <location>
        <begin position="276"/>
        <end position="300"/>
    </location>
</feature>
<dbReference type="RefSeq" id="WP_161863743.1">
    <property type="nucleotide sequence ID" value="NZ_CP046620.1"/>
</dbReference>
<evidence type="ECO:0000256" key="4">
    <source>
        <dbReference type="ARBA" id="ARBA00022692"/>
    </source>
</evidence>
<keyword evidence="2" id="KW-0813">Transport</keyword>
<comment type="subcellular location">
    <subcellularLocation>
        <location evidence="1">Cell inner membrane</location>
        <topology evidence="1">Multi-pass membrane protein</topology>
    </subcellularLocation>
</comment>
<keyword evidence="4 7" id="KW-0812">Transmembrane</keyword>
<dbReference type="GO" id="GO:0005886">
    <property type="term" value="C:plasma membrane"/>
    <property type="evidence" value="ECO:0007669"/>
    <property type="project" value="UniProtKB-SubCell"/>
</dbReference>
<feature type="transmembrane region" description="Helical" evidence="7">
    <location>
        <begin position="321"/>
        <end position="340"/>
    </location>
</feature>
<protein>
    <submittedName>
        <fullName evidence="8">Multidrug transporter</fullName>
    </submittedName>
</protein>
<dbReference type="GO" id="GO:0015297">
    <property type="term" value="F:antiporter activity"/>
    <property type="evidence" value="ECO:0007669"/>
    <property type="project" value="InterPro"/>
</dbReference>
<evidence type="ECO:0000256" key="2">
    <source>
        <dbReference type="ARBA" id="ARBA00022448"/>
    </source>
</evidence>
<evidence type="ECO:0000256" key="3">
    <source>
        <dbReference type="ARBA" id="ARBA00022475"/>
    </source>
</evidence>
<dbReference type="PIRSF" id="PIRSF006603">
    <property type="entry name" value="DinF"/>
    <property type="match status" value="1"/>
</dbReference>
<evidence type="ECO:0000313" key="9">
    <source>
        <dbReference type="Proteomes" id="UP000464495"/>
    </source>
</evidence>
<dbReference type="Pfam" id="PF01554">
    <property type="entry name" value="MatE"/>
    <property type="match status" value="2"/>
</dbReference>
<feature type="transmembrane region" description="Helical" evidence="7">
    <location>
        <begin position="360"/>
        <end position="378"/>
    </location>
</feature>
<dbReference type="Proteomes" id="UP000464495">
    <property type="component" value="Chromosome"/>
</dbReference>
<feature type="transmembrane region" description="Helical" evidence="7">
    <location>
        <begin position="96"/>
        <end position="118"/>
    </location>
</feature>
<feature type="transmembrane region" description="Helical" evidence="7">
    <location>
        <begin position="390"/>
        <end position="410"/>
    </location>
</feature>
<feature type="transmembrane region" description="Helical" evidence="7">
    <location>
        <begin position="63"/>
        <end position="84"/>
    </location>
</feature>
<evidence type="ECO:0000256" key="7">
    <source>
        <dbReference type="SAM" id="Phobius"/>
    </source>
</evidence>
<keyword evidence="9" id="KW-1185">Reference proteome</keyword>
<dbReference type="AlphaFoldDB" id="A0A6P1T995"/>
<keyword evidence="6 7" id="KW-0472">Membrane</keyword>
<feature type="transmembrane region" description="Helical" evidence="7">
    <location>
        <begin position="138"/>
        <end position="159"/>
    </location>
</feature>
<feature type="transmembrane region" description="Helical" evidence="7">
    <location>
        <begin position="238"/>
        <end position="264"/>
    </location>
</feature>
<gene>
    <name evidence="8" type="ORF">GO499_19435</name>
</gene>
<dbReference type="GO" id="GO:0042910">
    <property type="term" value="F:xenobiotic transmembrane transporter activity"/>
    <property type="evidence" value="ECO:0007669"/>
    <property type="project" value="InterPro"/>
</dbReference>
<dbReference type="PANTHER" id="PTHR43549">
    <property type="entry name" value="MULTIDRUG RESISTANCE PROTEIN YPNP-RELATED"/>
    <property type="match status" value="1"/>
</dbReference>
<evidence type="ECO:0000313" key="8">
    <source>
        <dbReference type="EMBL" id="QHQ37202.1"/>
    </source>
</evidence>
<feature type="transmembrane region" description="Helical" evidence="7">
    <location>
        <begin position="416"/>
        <end position="438"/>
    </location>
</feature>
<feature type="transmembrane region" description="Helical" evidence="7">
    <location>
        <begin position="171"/>
        <end position="192"/>
    </location>
</feature>
<keyword evidence="5 7" id="KW-1133">Transmembrane helix</keyword>
<feature type="transmembrane region" description="Helical" evidence="7">
    <location>
        <begin position="198"/>
        <end position="217"/>
    </location>
</feature>
<dbReference type="InterPro" id="IPR048279">
    <property type="entry name" value="MdtK-like"/>
</dbReference>
<proteinExistence type="predicted"/>
<evidence type="ECO:0000256" key="5">
    <source>
        <dbReference type="ARBA" id="ARBA00022989"/>
    </source>
</evidence>
<accession>A0A6P1T995</accession>
<dbReference type="InterPro" id="IPR002528">
    <property type="entry name" value="MATE_fam"/>
</dbReference>
<dbReference type="KEGG" id="amaq:GO499_19435"/>